<dbReference type="SUPFAM" id="SSF53335">
    <property type="entry name" value="S-adenosyl-L-methionine-dependent methyltransferases"/>
    <property type="match status" value="1"/>
</dbReference>
<dbReference type="PANTHER" id="PTHR34203:SF15">
    <property type="entry name" value="SLL1173 PROTEIN"/>
    <property type="match status" value="1"/>
</dbReference>
<keyword evidence="1" id="KW-0812">Transmembrane</keyword>
<proteinExistence type="predicted"/>
<evidence type="ECO:0000313" key="3">
    <source>
        <dbReference type="EMBL" id="OGD08894.1"/>
    </source>
</evidence>
<reference evidence="3 4" key="1">
    <citation type="journal article" date="2016" name="Nat. Commun.">
        <title>Thousands of microbial genomes shed light on interconnected biogeochemical processes in an aquifer system.</title>
        <authorList>
            <person name="Anantharaman K."/>
            <person name="Brown C.T."/>
            <person name="Hug L.A."/>
            <person name="Sharon I."/>
            <person name="Castelle C.J."/>
            <person name="Probst A.J."/>
            <person name="Thomas B.C."/>
            <person name="Singh A."/>
            <person name="Wilkins M.J."/>
            <person name="Karaoz U."/>
            <person name="Brodie E.L."/>
            <person name="Williams K.H."/>
            <person name="Hubbard S.S."/>
            <person name="Banfield J.F."/>
        </authorList>
    </citation>
    <scope>NUCLEOTIDE SEQUENCE [LARGE SCALE GENOMIC DNA]</scope>
</reference>
<organism evidence="3 4">
    <name type="scientific">Candidatus Amesbacteria bacterium RIFOXYB1_FULL_44_23</name>
    <dbReference type="NCBI Taxonomy" id="1797263"/>
    <lineage>
        <taxon>Bacteria</taxon>
        <taxon>Candidatus Amesiibacteriota</taxon>
    </lineage>
</organism>
<evidence type="ECO:0000313" key="4">
    <source>
        <dbReference type="Proteomes" id="UP000176424"/>
    </source>
</evidence>
<dbReference type="PANTHER" id="PTHR34203">
    <property type="entry name" value="METHYLTRANSFERASE, FKBM FAMILY PROTEIN"/>
    <property type="match status" value="1"/>
</dbReference>
<dbReference type="CDD" id="cd02440">
    <property type="entry name" value="AdoMet_MTases"/>
    <property type="match status" value="1"/>
</dbReference>
<dbReference type="Proteomes" id="UP000176424">
    <property type="component" value="Unassembled WGS sequence"/>
</dbReference>
<accession>A0A1F4ZU50</accession>
<sequence length="225" mass="26130">MIDRLQPKSLYYYLASMWKLFWNSNWWSVIGIIMGRTVLFKTKLGAAFWSRRLMDLWTIKEVVMDDVYRLNWIKIKKGDVVIDIGAATGDFSIIAARRGAVVYAYEPDPDRLELLGMNMLQNRVNSISVGGFAAESLDDIFDKRKIRSCKLLKVDCEGCEYRIFSRASKKTLKKISNLAMEVHLFDSNMQRDFSDLKSKLINNDFEITVLDNQVHRNVKYLFASK</sequence>
<keyword evidence="1" id="KW-1133">Transmembrane helix</keyword>
<protein>
    <recommendedName>
        <fullName evidence="2">Methyltransferase FkbM domain-containing protein</fullName>
    </recommendedName>
</protein>
<feature type="transmembrane region" description="Helical" evidence="1">
    <location>
        <begin position="20"/>
        <end position="39"/>
    </location>
</feature>
<feature type="domain" description="Methyltransferase FkbM" evidence="2">
    <location>
        <begin position="135"/>
        <end position="206"/>
    </location>
</feature>
<dbReference type="Pfam" id="PF05050">
    <property type="entry name" value="Methyltransf_21"/>
    <property type="match status" value="1"/>
</dbReference>
<dbReference type="EMBL" id="MEXR01000045">
    <property type="protein sequence ID" value="OGD08894.1"/>
    <property type="molecule type" value="Genomic_DNA"/>
</dbReference>
<dbReference type="AlphaFoldDB" id="A0A1F4ZU50"/>
<comment type="caution">
    <text evidence="3">The sequence shown here is derived from an EMBL/GenBank/DDBJ whole genome shotgun (WGS) entry which is preliminary data.</text>
</comment>
<dbReference type="InterPro" id="IPR006342">
    <property type="entry name" value="FkbM_mtfrase"/>
</dbReference>
<evidence type="ECO:0000256" key="1">
    <source>
        <dbReference type="SAM" id="Phobius"/>
    </source>
</evidence>
<dbReference type="InterPro" id="IPR052514">
    <property type="entry name" value="SAM-dependent_MTase"/>
</dbReference>
<dbReference type="InterPro" id="IPR029063">
    <property type="entry name" value="SAM-dependent_MTases_sf"/>
</dbReference>
<keyword evidence="1" id="KW-0472">Membrane</keyword>
<dbReference type="Gene3D" id="3.40.50.150">
    <property type="entry name" value="Vaccinia Virus protein VP39"/>
    <property type="match status" value="2"/>
</dbReference>
<gene>
    <name evidence="3" type="ORF">A2397_01370</name>
</gene>
<evidence type="ECO:0000259" key="2">
    <source>
        <dbReference type="Pfam" id="PF05050"/>
    </source>
</evidence>
<name>A0A1F4ZU50_9BACT</name>
<dbReference type="NCBIfam" id="TIGR01444">
    <property type="entry name" value="fkbM_fam"/>
    <property type="match status" value="1"/>
</dbReference>